<dbReference type="InterPro" id="IPR030378">
    <property type="entry name" value="G_CP_dom"/>
</dbReference>
<dbReference type="EC" id="3.6.1.-" evidence="10"/>
<keyword evidence="14" id="KW-1185">Reference proteome</keyword>
<evidence type="ECO:0000256" key="3">
    <source>
        <dbReference type="ARBA" id="ARBA00022723"/>
    </source>
</evidence>
<dbReference type="CDD" id="cd01854">
    <property type="entry name" value="YjeQ_EngC"/>
    <property type="match status" value="1"/>
</dbReference>
<evidence type="ECO:0000259" key="11">
    <source>
        <dbReference type="PROSITE" id="PS50936"/>
    </source>
</evidence>
<name>A0A078LZN2_9STAP</name>
<dbReference type="InterPro" id="IPR027417">
    <property type="entry name" value="P-loop_NTPase"/>
</dbReference>
<organism evidence="13 14">
    <name type="scientific">Jeotgalicoccus saudimassiliensis</name>
    <dbReference type="NCBI Taxonomy" id="1461582"/>
    <lineage>
        <taxon>Bacteria</taxon>
        <taxon>Bacillati</taxon>
        <taxon>Bacillota</taxon>
        <taxon>Bacilli</taxon>
        <taxon>Bacillales</taxon>
        <taxon>Staphylococcaceae</taxon>
        <taxon>Jeotgalicoccus</taxon>
    </lineage>
</organism>
<feature type="domain" description="EngC GTPase" evidence="11">
    <location>
        <begin position="72"/>
        <end position="216"/>
    </location>
</feature>
<evidence type="ECO:0000313" key="14">
    <source>
        <dbReference type="Proteomes" id="UP000044136"/>
    </source>
</evidence>
<evidence type="ECO:0000256" key="6">
    <source>
        <dbReference type="ARBA" id="ARBA00022801"/>
    </source>
</evidence>
<dbReference type="InterPro" id="IPR031944">
    <property type="entry name" value="RsgA_N"/>
</dbReference>
<dbReference type="STRING" id="1461582.BN1048_00488"/>
<dbReference type="GO" id="GO:0042274">
    <property type="term" value="P:ribosomal small subunit biogenesis"/>
    <property type="evidence" value="ECO:0007669"/>
    <property type="project" value="UniProtKB-UniRule"/>
</dbReference>
<dbReference type="GO" id="GO:0005737">
    <property type="term" value="C:cytoplasm"/>
    <property type="evidence" value="ECO:0007669"/>
    <property type="project" value="UniProtKB-SubCell"/>
</dbReference>
<evidence type="ECO:0000256" key="8">
    <source>
        <dbReference type="ARBA" id="ARBA00022884"/>
    </source>
</evidence>
<feature type="domain" description="CP-type G" evidence="12">
    <location>
        <begin position="63"/>
        <end position="218"/>
    </location>
</feature>
<dbReference type="eggNOG" id="COG1162">
    <property type="taxonomic scope" value="Bacteria"/>
</dbReference>
<comment type="cofactor">
    <cofactor evidence="10">
        <name>Zn(2+)</name>
        <dbReference type="ChEBI" id="CHEBI:29105"/>
    </cofactor>
    <text evidence="10">Binds 1 zinc ion per subunit.</text>
</comment>
<dbReference type="PANTHER" id="PTHR32120">
    <property type="entry name" value="SMALL RIBOSOMAL SUBUNIT BIOGENESIS GTPASE RSGA"/>
    <property type="match status" value="1"/>
</dbReference>
<dbReference type="Pfam" id="PF16745">
    <property type="entry name" value="RsgA_N"/>
    <property type="match status" value="1"/>
</dbReference>
<dbReference type="Pfam" id="PF03193">
    <property type="entry name" value="RsgA_GTPase"/>
    <property type="match status" value="1"/>
</dbReference>
<dbReference type="HAMAP" id="MF_01820">
    <property type="entry name" value="GTPase_RsgA"/>
    <property type="match status" value="1"/>
</dbReference>
<protein>
    <recommendedName>
        <fullName evidence="10">Small ribosomal subunit biogenesis GTPase RsgA</fullName>
        <ecNumber evidence="10">3.6.1.-</ecNumber>
    </recommendedName>
</protein>
<feature type="binding site" evidence="10">
    <location>
        <position position="245"/>
    </location>
    <ligand>
        <name>Zn(2+)</name>
        <dbReference type="ChEBI" id="CHEBI:29105"/>
    </ligand>
</feature>
<dbReference type="Gene3D" id="1.10.40.50">
    <property type="entry name" value="Probable gtpase engc, domain 3"/>
    <property type="match status" value="1"/>
</dbReference>
<evidence type="ECO:0000256" key="2">
    <source>
        <dbReference type="ARBA" id="ARBA00022517"/>
    </source>
</evidence>
<dbReference type="GO" id="GO:0046872">
    <property type="term" value="F:metal ion binding"/>
    <property type="evidence" value="ECO:0007669"/>
    <property type="project" value="UniProtKB-KW"/>
</dbReference>
<evidence type="ECO:0000259" key="12">
    <source>
        <dbReference type="PROSITE" id="PS51721"/>
    </source>
</evidence>
<keyword evidence="2 10" id="KW-0690">Ribosome biogenesis</keyword>
<dbReference type="AlphaFoldDB" id="A0A078LZN2"/>
<keyword evidence="3 10" id="KW-0479">Metal-binding</keyword>
<proteinExistence type="inferred from homology"/>
<feature type="binding site" evidence="10">
    <location>
        <position position="247"/>
    </location>
    <ligand>
        <name>Zn(2+)</name>
        <dbReference type="ChEBI" id="CHEBI:29105"/>
    </ligand>
</feature>
<accession>A0A078LZN2</accession>
<dbReference type="CDD" id="cd04466">
    <property type="entry name" value="S1_YloQ_GTPase"/>
    <property type="match status" value="1"/>
</dbReference>
<dbReference type="Proteomes" id="UP000044136">
    <property type="component" value="Unassembled WGS sequence"/>
</dbReference>
<dbReference type="SUPFAM" id="SSF52540">
    <property type="entry name" value="P-loop containing nucleoside triphosphate hydrolases"/>
    <property type="match status" value="1"/>
</dbReference>
<feature type="binding site" evidence="10">
    <location>
        <position position="240"/>
    </location>
    <ligand>
        <name>Zn(2+)</name>
        <dbReference type="ChEBI" id="CHEBI:29105"/>
    </ligand>
</feature>
<keyword evidence="6 10" id="KW-0378">Hydrolase</keyword>
<dbReference type="GO" id="GO:0019843">
    <property type="term" value="F:rRNA binding"/>
    <property type="evidence" value="ECO:0007669"/>
    <property type="project" value="UniProtKB-KW"/>
</dbReference>
<comment type="subcellular location">
    <subcellularLocation>
        <location evidence="10">Cytoplasm</location>
    </subcellularLocation>
</comment>
<dbReference type="GO" id="GO:0005525">
    <property type="term" value="F:GTP binding"/>
    <property type="evidence" value="ECO:0007669"/>
    <property type="project" value="UniProtKB-UniRule"/>
</dbReference>
<dbReference type="OrthoDB" id="9809485at2"/>
<feature type="binding site" evidence="10">
    <location>
        <begin position="112"/>
        <end position="115"/>
    </location>
    <ligand>
        <name>GTP</name>
        <dbReference type="ChEBI" id="CHEBI:37565"/>
    </ligand>
</feature>
<dbReference type="Gene3D" id="2.40.50.140">
    <property type="entry name" value="Nucleic acid-binding proteins"/>
    <property type="match status" value="1"/>
</dbReference>
<dbReference type="RefSeq" id="WP_035808057.1">
    <property type="nucleotide sequence ID" value="NZ_CCSE01000001.1"/>
</dbReference>
<comment type="function">
    <text evidence="10">One of several proteins that assist in the late maturation steps of the functional core of the 30S ribosomal subunit. Helps release RbfA from mature subunits. May play a role in the assembly of ribosomal proteins into the subunit. Circularly permuted GTPase that catalyzes slow GTP hydrolysis, GTPase activity is stimulated by the 30S ribosomal subunit.</text>
</comment>
<dbReference type="GO" id="GO:0003924">
    <property type="term" value="F:GTPase activity"/>
    <property type="evidence" value="ECO:0007669"/>
    <property type="project" value="UniProtKB-UniRule"/>
</dbReference>
<dbReference type="Gene3D" id="3.40.50.300">
    <property type="entry name" value="P-loop containing nucleotide triphosphate hydrolases"/>
    <property type="match status" value="1"/>
</dbReference>
<keyword evidence="4 10" id="KW-0699">rRNA-binding</keyword>
<evidence type="ECO:0000256" key="5">
    <source>
        <dbReference type="ARBA" id="ARBA00022741"/>
    </source>
</evidence>
<dbReference type="PANTHER" id="PTHR32120:SF11">
    <property type="entry name" value="SMALL RIBOSOMAL SUBUNIT BIOGENESIS GTPASE RSGA 1, MITOCHONDRIAL-RELATED"/>
    <property type="match status" value="1"/>
</dbReference>
<dbReference type="PROSITE" id="PS50936">
    <property type="entry name" value="ENGC_GTPASE"/>
    <property type="match status" value="1"/>
</dbReference>
<evidence type="ECO:0000256" key="10">
    <source>
        <dbReference type="HAMAP-Rule" id="MF_01820"/>
    </source>
</evidence>
<evidence type="ECO:0000313" key="13">
    <source>
        <dbReference type="EMBL" id="CDZ99474.1"/>
    </source>
</evidence>
<evidence type="ECO:0000256" key="7">
    <source>
        <dbReference type="ARBA" id="ARBA00022833"/>
    </source>
</evidence>
<feature type="binding site" evidence="10">
    <location>
        <begin position="161"/>
        <end position="169"/>
    </location>
    <ligand>
        <name>GTP</name>
        <dbReference type="ChEBI" id="CHEBI:37565"/>
    </ligand>
</feature>
<evidence type="ECO:0000256" key="9">
    <source>
        <dbReference type="ARBA" id="ARBA00023134"/>
    </source>
</evidence>
<feature type="binding site" evidence="10">
    <location>
        <position position="253"/>
    </location>
    <ligand>
        <name>Zn(2+)</name>
        <dbReference type="ChEBI" id="CHEBI:29105"/>
    </ligand>
</feature>
<keyword evidence="5 10" id="KW-0547">Nucleotide-binding</keyword>
<evidence type="ECO:0000256" key="4">
    <source>
        <dbReference type="ARBA" id="ARBA00022730"/>
    </source>
</evidence>
<reference evidence="13 14" key="1">
    <citation type="submission" date="2014-07" db="EMBL/GenBank/DDBJ databases">
        <authorList>
            <person name="Urmite Genomes Urmite Genomes"/>
        </authorList>
    </citation>
    <scope>NUCLEOTIDE SEQUENCE [LARGE SCALE GENOMIC DNA]</scope>
    <source>
        <strain evidence="13 14">13MG44_air</strain>
    </source>
</reference>
<gene>
    <name evidence="10 13" type="primary">rsgA</name>
    <name evidence="13" type="ORF">BN1048_00488</name>
</gene>
<keyword evidence="8 10" id="KW-0694">RNA-binding</keyword>
<keyword evidence="1 10" id="KW-0963">Cytoplasm</keyword>
<comment type="subunit">
    <text evidence="10">Monomer. Associates with 30S ribosomal subunit, binds 16S rRNA.</text>
</comment>
<dbReference type="NCBIfam" id="TIGR00157">
    <property type="entry name" value="ribosome small subunit-dependent GTPase A"/>
    <property type="match status" value="1"/>
</dbReference>
<dbReference type="InterPro" id="IPR004881">
    <property type="entry name" value="Ribosome_biogen_GTPase_RsgA"/>
</dbReference>
<sequence>MQTGKIIKALSGFYYVESNDKVYETRARGRFRKTAESPLVGDYVEFQIENVDEGYITAIKPRKNSLIRPPVANIDQLLLTTSLKSPDFSFYLLDRFIAYSEANDINPVIIVTKNDLSDDEALIEEIKSVYGPIYEVHFTDKNHINEDLADVFDGKTSVLAGQSGAGKSTLLNTLLPHLDLKTNEISNALNRGKHTTRHVELINISGGFIADTPGFATIDFLNIDKYNIKFCFIDFNEYSCKFRECLHINEPKCGVKAAVETGELAQSRYDSYVKIYNEIDNRKERY</sequence>
<comment type="similarity">
    <text evidence="10">Belongs to the TRAFAC class YlqF/YawG GTPase family. RsgA subfamily.</text>
</comment>
<evidence type="ECO:0000256" key="1">
    <source>
        <dbReference type="ARBA" id="ARBA00022490"/>
    </source>
</evidence>
<dbReference type="HOGENOM" id="CLU_033617_2_1_9"/>
<keyword evidence="9 10" id="KW-0342">GTP-binding</keyword>
<dbReference type="InterPro" id="IPR010914">
    <property type="entry name" value="RsgA_GTPase_dom"/>
</dbReference>
<dbReference type="PROSITE" id="PS51721">
    <property type="entry name" value="G_CP"/>
    <property type="match status" value="1"/>
</dbReference>
<dbReference type="InterPro" id="IPR012340">
    <property type="entry name" value="NA-bd_OB-fold"/>
</dbReference>
<dbReference type="SUPFAM" id="SSF50249">
    <property type="entry name" value="Nucleic acid-binding proteins"/>
    <property type="match status" value="1"/>
</dbReference>
<dbReference type="EMBL" id="CCSE01000001">
    <property type="protein sequence ID" value="CDZ99474.1"/>
    <property type="molecule type" value="Genomic_DNA"/>
</dbReference>
<keyword evidence="7 10" id="KW-0862">Zinc</keyword>